<dbReference type="SUPFAM" id="SSF55083">
    <property type="entry name" value="6-hydroxymethyl-7,8-dihydropterin pyrophosphokinase, HPPK"/>
    <property type="match status" value="1"/>
</dbReference>
<dbReference type="Pfam" id="PF01288">
    <property type="entry name" value="HPPK"/>
    <property type="match status" value="1"/>
</dbReference>
<dbReference type="NCBIfam" id="TIGR01498">
    <property type="entry name" value="folK"/>
    <property type="match status" value="1"/>
</dbReference>
<evidence type="ECO:0000313" key="14">
    <source>
        <dbReference type="EMBL" id="MUH73164.1"/>
    </source>
</evidence>
<evidence type="ECO:0000256" key="7">
    <source>
        <dbReference type="ARBA" id="ARBA00022777"/>
    </source>
</evidence>
<evidence type="ECO:0000256" key="10">
    <source>
        <dbReference type="ARBA" id="ARBA00029409"/>
    </source>
</evidence>
<proteinExistence type="inferred from homology"/>
<dbReference type="UniPathway" id="UPA00077">
    <property type="reaction ID" value="UER00155"/>
</dbReference>
<keyword evidence="9" id="KW-0289">Folate biosynthesis</keyword>
<dbReference type="EC" id="2.7.6.3" evidence="3"/>
<evidence type="ECO:0000259" key="13">
    <source>
        <dbReference type="PROSITE" id="PS00794"/>
    </source>
</evidence>
<evidence type="ECO:0000256" key="5">
    <source>
        <dbReference type="ARBA" id="ARBA00022679"/>
    </source>
</evidence>
<dbReference type="Proteomes" id="UP000439994">
    <property type="component" value="Unassembled WGS sequence"/>
</dbReference>
<comment type="similarity">
    <text evidence="2">Belongs to the HPPK family.</text>
</comment>
<comment type="pathway">
    <text evidence="1">Cofactor biosynthesis; tetrahydrofolate biosynthesis; 2-amino-4-hydroxy-6-hydroxymethyl-7,8-dihydropteridine diphosphate from 7,8-dihydroneopterin triphosphate: step 4/4.</text>
</comment>
<dbReference type="InterPro" id="IPR035907">
    <property type="entry name" value="Hppk_sf"/>
</dbReference>
<evidence type="ECO:0000256" key="6">
    <source>
        <dbReference type="ARBA" id="ARBA00022741"/>
    </source>
</evidence>
<evidence type="ECO:0000313" key="15">
    <source>
        <dbReference type="Proteomes" id="UP000439994"/>
    </source>
</evidence>
<evidence type="ECO:0000256" key="9">
    <source>
        <dbReference type="ARBA" id="ARBA00022909"/>
    </source>
</evidence>
<comment type="caution">
    <text evidence="14">The sequence shown here is derived from an EMBL/GenBank/DDBJ whole genome shotgun (WGS) entry which is preliminary data.</text>
</comment>
<dbReference type="PANTHER" id="PTHR43071">
    <property type="entry name" value="2-AMINO-4-HYDROXY-6-HYDROXYMETHYLDIHYDROPTERIDINE PYROPHOSPHOKINASE"/>
    <property type="match status" value="1"/>
</dbReference>
<dbReference type="AlphaFoldDB" id="A0A6N8FAL0"/>
<dbReference type="GO" id="GO:0016301">
    <property type="term" value="F:kinase activity"/>
    <property type="evidence" value="ECO:0007669"/>
    <property type="project" value="UniProtKB-KW"/>
</dbReference>
<evidence type="ECO:0000256" key="2">
    <source>
        <dbReference type="ARBA" id="ARBA00005810"/>
    </source>
</evidence>
<dbReference type="Gene3D" id="3.30.70.560">
    <property type="entry name" value="7,8-Dihydro-6-hydroxymethylpterin-pyrophosphokinase HPPK"/>
    <property type="match status" value="1"/>
</dbReference>
<organism evidence="14 15">
    <name type="scientific">Psychrosphaera haliotis</name>
    <dbReference type="NCBI Taxonomy" id="555083"/>
    <lineage>
        <taxon>Bacteria</taxon>
        <taxon>Pseudomonadati</taxon>
        <taxon>Pseudomonadota</taxon>
        <taxon>Gammaproteobacteria</taxon>
        <taxon>Alteromonadales</taxon>
        <taxon>Pseudoalteromonadaceae</taxon>
        <taxon>Psychrosphaera</taxon>
    </lineage>
</organism>
<evidence type="ECO:0000256" key="1">
    <source>
        <dbReference type="ARBA" id="ARBA00005051"/>
    </source>
</evidence>
<comment type="function">
    <text evidence="10">Catalyzes the transfer of pyrophosphate from adenosine triphosphate (ATP) to 6-hydroxymethyl-7,8-dihydropterin, an enzymatic step in folate biosynthesis pathway.</text>
</comment>
<keyword evidence="5 14" id="KW-0808">Transferase</keyword>
<evidence type="ECO:0000256" key="12">
    <source>
        <dbReference type="ARBA" id="ARBA00033413"/>
    </source>
</evidence>
<name>A0A6N8FAL0_9GAMM</name>
<dbReference type="InterPro" id="IPR000550">
    <property type="entry name" value="Hppk"/>
</dbReference>
<dbReference type="EMBL" id="WOCD01000005">
    <property type="protein sequence ID" value="MUH73164.1"/>
    <property type="molecule type" value="Genomic_DNA"/>
</dbReference>
<reference evidence="14 15" key="1">
    <citation type="submission" date="2019-11" db="EMBL/GenBank/DDBJ databases">
        <title>P. haliotis isolates from Z. marina roots.</title>
        <authorList>
            <person name="Cohen M."/>
            <person name="Jospin G."/>
            <person name="Eisen J.A."/>
            <person name="Coil D.A."/>
        </authorList>
    </citation>
    <scope>NUCLEOTIDE SEQUENCE [LARGE SCALE GENOMIC DNA]</scope>
    <source>
        <strain evidence="14 15">UCD-MCMsp1aY</strain>
    </source>
</reference>
<evidence type="ECO:0000256" key="3">
    <source>
        <dbReference type="ARBA" id="ARBA00013253"/>
    </source>
</evidence>
<dbReference type="PROSITE" id="PS00794">
    <property type="entry name" value="HPPK"/>
    <property type="match status" value="1"/>
</dbReference>
<dbReference type="GO" id="GO:0005524">
    <property type="term" value="F:ATP binding"/>
    <property type="evidence" value="ECO:0007669"/>
    <property type="project" value="UniProtKB-KW"/>
</dbReference>
<keyword evidence="8" id="KW-0067">ATP-binding</keyword>
<keyword evidence="7 14" id="KW-0418">Kinase</keyword>
<dbReference type="OrthoDB" id="9808041at2"/>
<keyword evidence="15" id="KW-1185">Reference proteome</keyword>
<evidence type="ECO:0000256" key="4">
    <source>
        <dbReference type="ARBA" id="ARBA00016218"/>
    </source>
</evidence>
<protein>
    <recommendedName>
        <fullName evidence="4">2-amino-4-hydroxy-6-hydroxymethyldihydropteridine pyrophosphokinase</fullName>
        <ecNumber evidence="3">2.7.6.3</ecNumber>
    </recommendedName>
    <alternativeName>
        <fullName evidence="11">6-hydroxymethyl-7,8-dihydropterin pyrophosphokinase</fullName>
    </alternativeName>
    <alternativeName>
        <fullName evidence="12">7,8-dihydro-6-hydroxymethylpterin-pyrophosphokinase</fullName>
    </alternativeName>
</protein>
<dbReference type="PANTHER" id="PTHR43071:SF1">
    <property type="entry name" value="2-AMINO-4-HYDROXY-6-HYDROXYMETHYLDIHYDROPTERIDINE PYROPHOSPHOKINASE"/>
    <property type="match status" value="1"/>
</dbReference>
<dbReference type="GO" id="GO:0003848">
    <property type="term" value="F:2-amino-4-hydroxy-6-hydroxymethyldihydropteridine diphosphokinase activity"/>
    <property type="evidence" value="ECO:0007669"/>
    <property type="project" value="UniProtKB-EC"/>
</dbReference>
<evidence type="ECO:0000256" key="11">
    <source>
        <dbReference type="ARBA" id="ARBA00029766"/>
    </source>
</evidence>
<gene>
    <name evidence="14" type="primary">folK</name>
    <name evidence="14" type="ORF">GNP35_12145</name>
</gene>
<feature type="domain" description="7,8-dihydro-6-hydroxymethylpterin-pyrophosphokinase" evidence="13">
    <location>
        <begin position="90"/>
        <end position="101"/>
    </location>
</feature>
<sequence length="160" mass="17734">MTELVYIGLGANLNNPRDTVRSAVKALATLEHCEFIGQSKIYSSKPMGPSDQPDYVNAVVLLKTSLSAHDVFAKTCQLEQAHGRTRNGEHWGPRTLDLDILLYGDNLINDEQLTVPHYGLKDREFVVYPLLDITPNLVLPCGSILSDIAKQLPFNDMNAI</sequence>
<evidence type="ECO:0000256" key="8">
    <source>
        <dbReference type="ARBA" id="ARBA00022840"/>
    </source>
</evidence>
<accession>A0A6N8FAL0</accession>
<keyword evidence="6" id="KW-0547">Nucleotide-binding</keyword>
<dbReference type="GO" id="GO:0046654">
    <property type="term" value="P:tetrahydrofolate biosynthetic process"/>
    <property type="evidence" value="ECO:0007669"/>
    <property type="project" value="UniProtKB-UniPathway"/>
</dbReference>
<dbReference type="GO" id="GO:0046656">
    <property type="term" value="P:folic acid biosynthetic process"/>
    <property type="evidence" value="ECO:0007669"/>
    <property type="project" value="UniProtKB-KW"/>
</dbReference>
<dbReference type="RefSeq" id="WP_155696367.1">
    <property type="nucleotide sequence ID" value="NZ_WOCD01000005.1"/>
</dbReference>
<dbReference type="CDD" id="cd00483">
    <property type="entry name" value="HPPK"/>
    <property type="match status" value="1"/>
</dbReference>